<evidence type="ECO:0000313" key="1">
    <source>
        <dbReference type="EMBL" id="QOY60557.1"/>
    </source>
</evidence>
<keyword evidence="2" id="KW-1185">Reference proteome</keyword>
<dbReference type="Proteomes" id="UP000593735">
    <property type="component" value="Chromosome"/>
</dbReference>
<evidence type="ECO:0000313" key="2">
    <source>
        <dbReference type="Proteomes" id="UP000593735"/>
    </source>
</evidence>
<name>A0A7S7RUL2_9ACTN</name>
<dbReference type="EMBL" id="CP063767">
    <property type="protein sequence ID" value="QOY60557.1"/>
    <property type="molecule type" value="Genomic_DNA"/>
</dbReference>
<dbReference type="KEGG" id="tio:INP52_09220"/>
<evidence type="ECO:0008006" key="3">
    <source>
        <dbReference type="Google" id="ProtNLM"/>
    </source>
</evidence>
<dbReference type="AlphaFoldDB" id="A0A7S7RUL2"/>
<sequence>MNAWGELVERCATHRREKIGPLSDEAYAELLLAVRHDPASFIDDPSEQAFLGLAQALDAYHESLDDEDLLDDEAYQAARTRRLSALAEHCAEVSTTDEKCLDARLVRILASDLDPDPLLEELIGLEQAVAKDLPIDAAPSSDLWPDVFCRPRLRLRAAVARTCLDGARFRMAASAAASVIDASPSDPVGARHTYALALARLEDEPGFDALDARFSRQGSPWLHLARTILLYKLNRMSAARRALRGFDELNVGGAYALLRPAYVEIYLPDRPKVSPGGLEEGTFAVREAEPIIADIPDFIGWCQDHDWFVRSAERFAEENDLDW</sequence>
<reference evidence="1 2" key="1">
    <citation type="submission" date="2020-10" db="EMBL/GenBank/DDBJ databases">
        <title>Olsenella immobilis sp.nov., isolated from the mud in a fermentation cellar used for the production of Chinese strong-flavoured liquor.</title>
        <authorList>
            <person name="Lu L."/>
        </authorList>
    </citation>
    <scope>NUCLEOTIDE SEQUENCE [LARGE SCALE GENOMIC DNA]</scope>
    <source>
        <strain evidence="1 2">LZLJ-2</strain>
    </source>
</reference>
<dbReference type="RefSeq" id="WP_194371128.1">
    <property type="nucleotide sequence ID" value="NZ_CP063767.1"/>
</dbReference>
<proteinExistence type="predicted"/>
<accession>A0A7S7RUL2</accession>
<organism evidence="1 2">
    <name type="scientific">Thermophilibacter immobilis</name>
    <dbReference type="NCBI Taxonomy" id="2779519"/>
    <lineage>
        <taxon>Bacteria</taxon>
        <taxon>Bacillati</taxon>
        <taxon>Actinomycetota</taxon>
        <taxon>Coriobacteriia</taxon>
        <taxon>Coriobacteriales</taxon>
        <taxon>Atopobiaceae</taxon>
        <taxon>Thermophilibacter</taxon>
    </lineage>
</organism>
<protein>
    <recommendedName>
        <fullName evidence="3">ST7 protein</fullName>
    </recommendedName>
</protein>
<gene>
    <name evidence="1" type="ORF">INP52_09220</name>
</gene>